<dbReference type="OrthoDB" id="1847777at2759"/>
<evidence type="ECO:0000313" key="3">
    <source>
        <dbReference type="RefSeq" id="XP_018811461.1"/>
    </source>
</evidence>
<organism evidence="2 3">
    <name type="scientific">Juglans regia</name>
    <name type="common">English walnut</name>
    <dbReference type="NCBI Taxonomy" id="51240"/>
    <lineage>
        <taxon>Eukaryota</taxon>
        <taxon>Viridiplantae</taxon>
        <taxon>Streptophyta</taxon>
        <taxon>Embryophyta</taxon>
        <taxon>Tracheophyta</taxon>
        <taxon>Spermatophyta</taxon>
        <taxon>Magnoliopsida</taxon>
        <taxon>eudicotyledons</taxon>
        <taxon>Gunneridae</taxon>
        <taxon>Pentapetalae</taxon>
        <taxon>rosids</taxon>
        <taxon>fabids</taxon>
        <taxon>Fagales</taxon>
        <taxon>Juglandaceae</taxon>
        <taxon>Juglans</taxon>
    </lineage>
</organism>
<evidence type="ECO:0000256" key="1">
    <source>
        <dbReference type="SAM" id="MobiDB-lite"/>
    </source>
</evidence>
<dbReference type="PANTHER" id="PTHR36019:SF3">
    <property type="entry name" value="PLANT_PROTEIN"/>
    <property type="match status" value="1"/>
</dbReference>
<dbReference type="KEGG" id="jre:108984088"/>
<feature type="compositionally biased region" description="Basic and acidic residues" evidence="1">
    <location>
        <begin position="84"/>
        <end position="116"/>
    </location>
</feature>
<reference evidence="3" key="1">
    <citation type="submission" date="2025-08" db="UniProtKB">
        <authorList>
            <consortium name="RefSeq"/>
        </authorList>
    </citation>
    <scope>IDENTIFICATION</scope>
    <source>
        <tissue evidence="3">Leaves</tissue>
    </source>
</reference>
<dbReference type="RefSeq" id="XP_018811461.1">
    <property type="nucleotide sequence ID" value="XM_018955916.2"/>
</dbReference>
<dbReference type="Proteomes" id="UP000235220">
    <property type="component" value="Chromosome 9"/>
</dbReference>
<keyword evidence="2" id="KW-1185">Reference proteome</keyword>
<name>A0A2I4DWD4_JUGRE</name>
<gene>
    <name evidence="3" type="primary">LOC108984088</name>
</gene>
<dbReference type="GeneID" id="108984088"/>
<feature type="region of interest" description="Disordered" evidence="1">
    <location>
        <begin position="1"/>
        <end position="26"/>
    </location>
</feature>
<dbReference type="PANTHER" id="PTHR36019">
    <property type="entry name" value="PLANT/PROTEIN"/>
    <property type="match status" value="1"/>
</dbReference>
<feature type="compositionally biased region" description="Polar residues" evidence="1">
    <location>
        <begin position="1"/>
        <end position="16"/>
    </location>
</feature>
<sequence>MSMNCLHCNSTKSNLSDSEKEYDISTNPTRKRSFAKIERIWSGTIPPPPYGYEKMRSGFANPVQKKVKTGHLRDISEGSVAFEGSREPRLVRSSGMRRDWSLEDLRKAEDKKGRKS</sequence>
<dbReference type="Gramene" id="Jr09_07520_p1">
    <property type="protein sequence ID" value="cds.Jr09_07520_p1"/>
    <property type="gene ID" value="Jr09_07520"/>
</dbReference>
<proteinExistence type="predicted"/>
<dbReference type="AlphaFoldDB" id="A0A2I4DWD4"/>
<accession>A0A2I4DWD4</accession>
<protein>
    <submittedName>
        <fullName evidence="3">Uncharacterized protein LOC108984088</fullName>
    </submittedName>
</protein>
<evidence type="ECO:0000313" key="2">
    <source>
        <dbReference type="Proteomes" id="UP000235220"/>
    </source>
</evidence>
<feature type="region of interest" description="Disordered" evidence="1">
    <location>
        <begin position="79"/>
        <end position="116"/>
    </location>
</feature>